<organism evidence="2">
    <name type="scientific">marine metagenome</name>
    <dbReference type="NCBI Taxonomy" id="408172"/>
    <lineage>
        <taxon>unclassified sequences</taxon>
        <taxon>metagenomes</taxon>
        <taxon>ecological metagenomes</taxon>
    </lineage>
</organism>
<feature type="non-terminal residue" evidence="2">
    <location>
        <position position="383"/>
    </location>
</feature>
<evidence type="ECO:0000259" key="1">
    <source>
        <dbReference type="Pfam" id="PF02129"/>
    </source>
</evidence>
<dbReference type="EMBL" id="UINC01058442">
    <property type="protein sequence ID" value="SVB80706.1"/>
    <property type="molecule type" value="Genomic_DNA"/>
</dbReference>
<dbReference type="Pfam" id="PF02129">
    <property type="entry name" value="Peptidase_S15"/>
    <property type="match status" value="1"/>
</dbReference>
<dbReference type="InterPro" id="IPR005674">
    <property type="entry name" value="CocE/Ser_esterase"/>
</dbReference>
<feature type="domain" description="Xaa-Pro dipeptidyl-peptidase-like" evidence="1">
    <location>
        <begin position="24"/>
        <end position="300"/>
    </location>
</feature>
<dbReference type="InterPro" id="IPR029058">
    <property type="entry name" value="AB_hydrolase_fold"/>
</dbReference>
<dbReference type="InterPro" id="IPR050585">
    <property type="entry name" value="Xaa-Pro_dipeptidyl-ppase/CocE"/>
</dbReference>
<dbReference type="NCBIfam" id="TIGR00976">
    <property type="entry name" value="CocE_NonD"/>
    <property type="match status" value="1"/>
</dbReference>
<protein>
    <recommendedName>
        <fullName evidence="1">Xaa-Pro dipeptidyl-peptidase-like domain-containing protein</fullName>
    </recommendedName>
</protein>
<dbReference type="Gene3D" id="1.10.3020.10">
    <property type="entry name" value="alpha-amino acid ester hydrolase ( Helical cap domain)"/>
    <property type="match status" value="1"/>
</dbReference>
<dbReference type="AlphaFoldDB" id="A0A382H056"/>
<evidence type="ECO:0000313" key="2">
    <source>
        <dbReference type="EMBL" id="SVB80706.1"/>
    </source>
</evidence>
<dbReference type="GO" id="GO:0016787">
    <property type="term" value="F:hydrolase activity"/>
    <property type="evidence" value="ECO:0007669"/>
    <property type="project" value="InterPro"/>
</dbReference>
<reference evidence="2" key="1">
    <citation type="submission" date="2018-05" db="EMBL/GenBank/DDBJ databases">
        <authorList>
            <person name="Lanie J.A."/>
            <person name="Ng W.-L."/>
            <person name="Kazmierczak K.M."/>
            <person name="Andrzejewski T.M."/>
            <person name="Davidsen T.M."/>
            <person name="Wayne K.J."/>
            <person name="Tettelin H."/>
            <person name="Glass J.I."/>
            <person name="Rusch D."/>
            <person name="Podicherti R."/>
            <person name="Tsui H.-C.T."/>
            <person name="Winkler M.E."/>
        </authorList>
    </citation>
    <scope>NUCLEOTIDE SEQUENCE</scope>
</reference>
<sequence length="383" mass="44265">MLNNKTQAEYKTRHQKNIEITMRDGTILRHNMTRPDIDGKFPVLLERSPYNKEGGSENGVGSPEFFAARGYVVIIQDVRGRFASDGDFYPFKDDGNGPNKDGYDTVEWLAKQDWSTGKIGTIGGSYSGATQYRNAISNPPNVKAMFVRESSADYSEEWVYRGGAFELGFNLGWAHRVTLSNLNHLVTDEKHEETEKMLIDIENNLDDWHKKTPLFPTQYFNGLSDWYNDWLENPPPSDYWKEFDMSDHFGNIDIPIYHLGGWFDVFLNGTLKFYQGVSKNGKSDKTKQNQRLIVGPWVHGPTNINNRFAGEFDFGPDAALDFNELRLPWFDFWLKGKNNGIDETKKINFFVMGKNEWKQADEWPLKNTTYTKYYFNKKLNGEI</sequence>
<name>A0A382H056_9ZZZZ</name>
<gene>
    <name evidence="2" type="ORF">METZ01_LOCUS233560</name>
</gene>
<dbReference type="PANTHER" id="PTHR43056:SF10">
    <property type="entry name" value="COCE_NOND FAMILY, PUTATIVE (AFU_ORTHOLOGUE AFUA_7G00600)-RELATED"/>
    <property type="match status" value="1"/>
</dbReference>
<accession>A0A382H056</accession>
<dbReference type="SUPFAM" id="SSF53474">
    <property type="entry name" value="alpha/beta-Hydrolases"/>
    <property type="match status" value="1"/>
</dbReference>
<proteinExistence type="predicted"/>
<dbReference type="PANTHER" id="PTHR43056">
    <property type="entry name" value="PEPTIDASE S9 PROLYL OLIGOPEPTIDASE"/>
    <property type="match status" value="1"/>
</dbReference>
<dbReference type="InterPro" id="IPR000383">
    <property type="entry name" value="Xaa-Pro-like_dom"/>
</dbReference>
<feature type="non-terminal residue" evidence="2">
    <location>
        <position position="1"/>
    </location>
</feature>
<dbReference type="Gene3D" id="3.40.50.1820">
    <property type="entry name" value="alpha/beta hydrolase"/>
    <property type="match status" value="1"/>
</dbReference>